<protein>
    <recommendedName>
        <fullName evidence="2">Peptidase M13 C-terminal domain-containing protein</fullName>
    </recommendedName>
</protein>
<feature type="domain" description="Peptidase M13 C-terminal" evidence="2">
    <location>
        <begin position="579"/>
        <end position="666"/>
    </location>
</feature>
<dbReference type="GO" id="GO:0016485">
    <property type="term" value="P:protein processing"/>
    <property type="evidence" value="ECO:0007669"/>
    <property type="project" value="TreeGrafter"/>
</dbReference>
<keyword evidence="1" id="KW-0812">Transmembrane</keyword>
<sequence>MGKKRAKTVDFCLPVAPPVTADSSSHSASAEVPKVAILASTVLIGVTLGVTLLAEELHAMDEMDTELTGATPKPPSPTPARLDPESKIVLDAAALINASRRTRSPFLCQRRSCQQLGLAVAALIDSEGAKPCDDFAAFACGRWNVTDEHLLEVFESHVASAALRDRDSMTAGVFSSCLDPGMDMFRSLAAVYLKLTDTLGWPYPDPPWESPSQLSSSLGAIYRELRTENVFRVRNVGADALSVDWSRLPAMFPKNHFEELERCFVEMTVYLRGHVQGEGSVSRVGLWLASEYSPKCSDLSESERTGFIRWRELLQSAILDRDLSKMSVCYPAPRSNFPPAGAIMNYVVFHMLLALTPFLGPTRRRYNWSSISYARTVGHYKILAPESACVRMVDRFQPNLLARSLFNKSYFGHQPHKLRELLVGLKAVFLDAVKMDISSSHLMSHLQNLTLDLVPVSLQSNTPPNVTEKMPFIYAWLHDAQRHRGTKGLGLLATRPQLGHGGQRLWVPPLTFFNLLLHPADDSLRAFLLPRLGPRLLSHLYSRAVEFARMTPGSADTLVTSFDTLSACLRRKDAASGISAADLHGLRGALESFRKEALTLVSDHRLDGVEHLSAMQLFFVLYAANACGELRFGGRHRVNALLRNVPQFAEAFKCGPGTPMNPEEKCS</sequence>
<keyword evidence="1" id="KW-0472">Membrane</keyword>
<reference evidence="3" key="1">
    <citation type="journal article" date="2020" name="Cell">
        <title>Large-Scale Comparative Analyses of Tick Genomes Elucidate Their Genetic Diversity and Vector Capacities.</title>
        <authorList>
            <consortium name="Tick Genome and Microbiome Consortium (TIGMIC)"/>
            <person name="Jia N."/>
            <person name="Wang J."/>
            <person name="Shi W."/>
            <person name="Du L."/>
            <person name="Sun Y."/>
            <person name="Zhan W."/>
            <person name="Jiang J.F."/>
            <person name="Wang Q."/>
            <person name="Zhang B."/>
            <person name="Ji P."/>
            <person name="Bell-Sakyi L."/>
            <person name="Cui X.M."/>
            <person name="Yuan T.T."/>
            <person name="Jiang B.G."/>
            <person name="Yang W.F."/>
            <person name="Lam T.T."/>
            <person name="Chang Q.C."/>
            <person name="Ding S.J."/>
            <person name="Wang X.J."/>
            <person name="Zhu J.G."/>
            <person name="Ruan X.D."/>
            <person name="Zhao L."/>
            <person name="Wei J.T."/>
            <person name="Ye R.Z."/>
            <person name="Que T.C."/>
            <person name="Du C.H."/>
            <person name="Zhou Y.H."/>
            <person name="Cheng J.X."/>
            <person name="Dai P.F."/>
            <person name="Guo W.B."/>
            <person name="Han X.H."/>
            <person name="Huang E.J."/>
            <person name="Li L.F."/>
            <person name="Wei W."/>
            <person name="Gao Y.C."/>
            <person name="Liu J.Z."/>
            <person name="Shao H.Z."/>
            <person name="Wang X."/>
            <person name="Wang C.C."/>
            <person name="Yang T.C."/>
            <person name="Huo Q.B."/>
            <person name="Li W."/>
            <person name="Chen H.Y."/>
            <person name="Chen S.E."/>
            <person name="Zhou L.G."/>
            <person name="Ni X.B."/>
            <person name="Tian J.H."/>
            <person name="Sheng Y."/>
            <person name="Liu T."/>
            <person name="Pan Y.S."/>
            <person name="Xia L.Y."/>
            <person name="Li J."/>
            <person name="Zhao F."/>
            <person name="Cao W.C."/>
        </authorList>
    </citation>
    <scope>NUCLEOTIDE SEQUENCE</scope>
    <source>
        <strain evidence="3">Rsan-2018</strain>
    </source>
</reference>
<dbReference type="PANTHER" id="PTHR11733:SF241">
    <property type="entry name" value="GH26575P-RELATED"/>
    <property type="match status" value="1"/>
</dbReference>
<feature type="transmembrane region" description="Helical" evidence="1">
    <location>
        <begin position="35"/>
        <end position="54"/>
    </location>
</feature>
<keyword evidence="1" id="KW-1133">Transmembrane helix</keyword>
<organism evidence="3 4">
    <name type="scientific">Rhipicephalus sanguineus</name>
    <name type="common">Brown dog tick</name>
    <name type="synonym">Ixodes sanguineus</name>
    <dbReference type="NCBI Taxonomy" id="34632"/>
    <lineage>
        <taxon>Eukaryota</taxon>
        <taxon>Metazoa</taxon>
        <taxon>Ecdysozoa</taxon>
        <taxon>Arthropoda</taxon>
        <taxon>Chelicerata</taxon>
        <taxon>Arachnida</taxon>
        <taxon>Acari</taxon>
        <taxon>Parasitiformes</taxon>
        <taxon>Ixodida</taxon>
        <taxon>Ixodoidea</taxon>
        <taxon>Ixodidae</taxon>
        <taxon>Rhipicephalinae</taxon>
        <taxon>Rhipicephalus</taxon>
        <taxon>Rhipicephalus</taxon>
    </lineage>
</organism>
<dbReference type="Gene3D" id="3.40.390.10">
    <property type="entry name" value="Collagenase (Catalytic Domain)"/>
    <property type="match status" value="1"/>
</dbReference>
<dbReference type="AlphaFoldDB" id="A0A9D4QFS9"/>
<dbReference type="VEuPathDB" id="VectorBase:RSAN_040098"/>
<evidence type="ECO:0000313" key="3">
    <source>
        <dbReference type="EMBL" id="KAH7981658.1"/>
    </source>
</evidence>
<evidence type="ECO:0000313" key="4">
    <source>
        <dbReference type="Proteomes" id="UP000821837"/>
    </source>
</evidence>
<dbReference type="InterPro" id="IPR000718">
    <property type="entry name" value="Peptidase_M13"/>
</dbReference>
<dbReference type="Proteomes" id="UP000821837">
    <property type="component" value="Chromosome 1"/>
</dbReference>
<keyword evidence="4" id="KW-1185">Reference proteome</keyword>
<evidence type="ECO:0000256" key="1">
    <source>
        <dbReference type="SAM" id="Phobius"/>
    </source>
</evidence>
<dbReference type="PANTHER" id="PTHR11733">
    <property type="entry name" value="ZINC METALLOPROTEASE FAMILY M13 NEPRILYSIN-RELATED"/>
    <property type="match status" value="1"/>
</dbReference>
<evidence type="ECO:0000259" key="2">
    <source>
        <dbReference type="Pfam" id="PF01431"/>
    </source>
</evidence>
<dbReference type="InterPro" id="IPR024079">
    <property type="entry name" value="MetalloPept_cat_dom_sf"/>
</dbReference>
<dbReference type="PROSITE" id="PS51885">
    <property type="entry name" value="NEPRILYSIN"/>
    <property type="match status" value="1"/>
</dbReference>
<accession>A0A9D4QFS9</accession>
<name>A0A9D4QFS9_RHISA</name>
<dbReference type="GO" id="GO:0005886">
    <property type="term" value="C:plasma membrane"/>
    <property type="evidence" value="ECO:0007669"/>
    <property type="project" value="TreeGrafter"/>
</dbReference>
<dbReference type="InterPro" id="IPR018497">
    <property type="entry name" value="Peptidase_M13_C"/>
</dbReference>
<dbReference type="GO" id="GO:0004222">
    <property type="term" value="F:metalloendopeptidase activity"/>
    <property type="evidence" value="ECO:0007669"/>
    <property type="project" value="InterPro"/>
</dbReference>
<gene>
    <name evidence="3" type="ORF">HPB52_000457</name>
</gene>
<comment type="caution">
    <text evidence="3">The sequence shown here is derived from an EMBL/GenBank/DDBJ whole genome shotgun (WGS) entry which is preliminary data.</text>
</comment>
<reference evidence="3" key="2">
    <citation type="submission" date="2021-09" db="EMBL/GenBank/DDBJ databases">
        <authorList>
            <person name="Jia N."/>
            <person name="Wang J."/>
            <person name="Shi W."/>
            <person name="Du L."/>
            <person name="Sun Y."/>
            <person name="Zhan W."/>
            <person name="Jiang J."/>
            <person name="Wang Q."/>
            <person name="Zhang B."/>
            <person name="Ji P."/>
            <person name="Sakyi L.B."/>
            <person name="Cui X."/>
            <person name="Yuan T."/>
            <person name="Jiang B."/>
            <person name="Yang W."/>
            <person name="Lam T.T.-Y."/>
            <person name="Chang Q."/>
            <person name="Ding S."/>
            <person name="Wang X."/>
            <person name="Zhu J."/>
            <person name="Ruan X."/>
            <person name="Zhao L."/>
            <person name="Wei J."/>
            <person name="Que T."/>
            <person name="Du C."/>
            <person name="Cheng J."/>
            <person name="Dai P."/>
            <person name="Han X."/>
            <person name="Huang E."/>
            <person name="Gao Y."/>
            <person name="Liu J."/>
            <person name="Shao H."/>
            <person name="Ye R."/>
            <person name="Li L."/>
            <person name="Wei W."/>
            <person name="Wang X."/>
            <person name="Wang C."/>
            <person name="Huo Q."/>
            <person name="Li W."/>
            <person name="Guo W."/>
            <person name="Chen H."/>
            <person name="Chen S."/>
            <person name="Zhou L."/>
            <person name="Zhou L."/>
            <person name="Ni X."/>
            <person name="Tian J."/>
            <person name="Zhou Y."/>
            <person name="Sheng Y."/>
            <person name="Liu T."/>
            <person name="Pan Y."/>
            <person name="Xia L."/>
            <person name="Li J."/>
            <person name="Zhao F."/>
            <person name="Cao W."/>
        </authorList>
    </citation>
    <scope>NUCLEOTIDE SEQUENCE</scope>
    <source>
        <strain evidence="3">Rsan-2018</strain>
        <tissue evidence="3">Larvae</tissue>
    </source>
</reference>
<proteinExistence type="predicted"/>
<dbReference type="EMBL" id="JABSTV010001245">
    <property type="protein sequence ID" value="KAH7981658.1"/>
    <property type="molecule type" value="Genomic_DNA"/>
</dbReference>
<dbReference type="SUPFAM" id="SSF55486">
    <property type="entry name" value="Metalloproteases ('zincins'), catalytic domain"/>
    <property type="match status" value="2"/>
</dbReference>
<dbReference type="Pfam" id="PF01431">
    <property type="entry name" value="Peptidase_M13"/>
    <property type="match status" value="1"/>
</dbReference>